<dbReference type="GO" id="GO:0004803">
    <property type="term" value="F:transposase activity"/>
    <property type="evidence" value="ECO:0007669"/>
    <property type="project" value="InterPro"/>
</dbReference>
<proteinExistence type="predicted"/>
<dbReference type="PANTHER" id="PTHR33408">
    <property type="entry name" value="TRANSPOSASE"/>
    <property type="match status" value="1"/>
</dbReference>
<dbReference type="Proteomes" id="UP000321361">
    <property type="component" value="Unassembled WGS sequence"/>
</dbReference>
<accession>A0A510WAL4</accession>
<dbReference type="InterPro" id="IPR002559">
    <property type="entry name" value="Transposase_11"/>
</dbReference>
<evidence type="ECO:0000259" key="1">
    <source>
        <dbReference type="Pfam" id="PF01609"/>
    </source>
</evidence>
<reference evidence="2 3" key="1">
    <citation type="submission" date="2019-07" db="EMBL/GenBank/DDBJ databases">
        <title>Whole genome shotgun sequence of Enterococcus thailandicus NBRC 101867.</title>
        <authorList>
            <person name="Hosoyama A."/>
            <person name="Uohara A."/>
            <person name="Ohji S."/>
            <person name="Ichikawa N."/>
        </authorList>
    </citation>
    <scope>NUCLEOTIDE SEQUENCE [LARGE SCALE GENOMIC DNA]</scope>
    <source>
        <strain evidence="2 3">NBRC 101867</strain>
    </source>
</reference>
<protein>
    <recommendedName>
        <fullName evidence="1">Transposase IS4-like domain-containing protein</fullName>
    </recommendedName>
</protein>
<sequence length="116" mass="13523">MKNGQLKAGYNLQIATNSQYILGYELFSNPTDTRTLRPFLTTLKERFFELPTYIVADAGYGGEENYQAILEAHERTPLITYLMYHKEQKKKFKQNPFLPANWSYQELDDTFLCPNG</sequence>
<name>A0A510WAL4_ENTTH</name>
<comment type="caution">
    <text evidence="2">The sequence shown here is derived from an EMBL/GenBank/DDBJ whole genome shotgun (WGS) entry which is preliminary data.</text>
</comment>
<feature type="domain" description="Transposase IS4-like" evidence="1">
    <location>
        <begin position="2"/>
        <end position="95"/>
    </location>
</feature>
<gene>
    <name evidence="2" type="ORF">ETH01_02440</name>
</gene>
<dbReference type="GO" id="GO:0006313">
    <property type="term" value="P:DNA transposition"/>
    <property type="evidence" value="ECO:0007669"/>
    <property type="project" value="InterPro"/>
</dbReference>
<dbReference type="PANTHER" id="PTHR33408:SF2">
    <property type="entry name" value="TRANSPOSASE DDE DOMAIN-CONTAINING PROTEIN"/>
    <property type="match status" value="1"/>
</dbReference>
<dbReference type="GO" id="GO:0003677">
    <property type="term" value="F:DNA binding"/>
    <property type="evidence" value="ECO:0007669"/>
    <property type="project" value="InterPro"/>
</dbReference>
<dbReference type="Pfam" id="PF01609">
    <property type="entry name" value="DDE_Tnp_1"/>
    <property type="match status" value="1"/>
</dbReference>
<organism evidence="2 3">
    <name type="scientific">Enterococcus thailandicus</name>
    <dbReference type="NCBI Taxonomy" id="417368"/>
    <lineage>
        <taxon>Bacteria</taxon>
        <taxon>Bacillati</taxon>
        <taxon>Bacillota</taxon>
        <taxon>Bacilli</taxon>
        <taxon>Lactobacillales</taxon>
        <taxon>Enterococcaceae</taxon>
        <taxon>Enterococcus</taxon>
    </lineage>
</organism>
<dbReference type="AlphaFoldDB" id="A0A510WAL4"/>
<evidence type="ECO:0000313" key="3">
    <source>
        <dbReference type="Proteomes" id="UP000321361"/>
    </source>
</evidence>
<dbReference type="EMBL" id="BJUG01000001">
    <property type="protein sequence ID" value="GEK35957.1"/>
    <property type="molecule type" value="Genomic_DNA"/>
</dbReference>
<evidence type="ECO:0000313" key="2">
    <source>
        <dbReference type="EMBL" id="GEK35957.1"/>
    </source>
</evidence>